<evidence type="ECO:0000313" key="2">
    <source>
        <dbReference type="Proteomes" id="UP000005940"/>
    </source>
</evidence>
<evidence type="ECO:0000313" key="1">
    <source>
        <dbReference type="EMBL" id="QKM68322.1"/>
    </source>
</evidence>
<dbReference type="InterPro" id="IPR011944">
    <property type="entry name" value="Steroid_delta5-4_isomerase"/>
</dbReference>
<dbReference type="EMBL" id="CP029159">
    <property type="protein sequence ID" value="QKM68322.1"/>
    <property type="molecule type" value="Genomic_DNA"/>
</dbReference>
<dbReference type="SUPFAM" id="SSF54427">
    <property type="entry name" value="NTF2-like"/>
    <property type="match status" value="1"/>
</dbReference>
<accession>I2N3G3</accession>
<dbReference type="RefSeq" id="WP_006347566.1">
    <property type="nucleotide sequence ID" value="NZ_CP029159.1"/>
</dbReference>
<proteinExistence type="predicted"/>
<dbReference type="AlphaFoldDB" id="I2N3G3"/>
<dbReference type="Pfam" id="PF14534">
    <property type="entry name" value="DUF4440"/>
    <property type="match status" value="1"/>
</dbReference>
<protein>
    <submittedName>
        <fullName evidence="1">SgcJ/EcaC family oxidoreductase</fullName>
    </submittedName>
</protein>
<sequence>MTSDVLVVGEVPESVRTAVTGVVKALERAFNDKDPVALSEQFAERTSWSNARGLRQDDRAAIAEFSGPAMKSFLRDSYARYDIVKLLELAPGVIAVNVVQTPTDAAGEPVEGLHGATLYVISEQPDGWKIVAGQNTAVEAPAA</sequence>
<dbReference type="InterPro" id="IPR027843">
    <property type="entry name" value="DUF4440"/>
</dbReference>
<dbReference type="Proteomes" id="UP000005940">
    <property type="component" value="Chromosome"/>
</dbReference>
<reference evidence="1 2" key="1">
    <citation type="journal article" date="2012" name="J. Bacteriol.">
        <title>Draft genome of Streptomyces tsukubaensis NRRL 18488, the producer of the clinically important immunosuppressant tacrolimus (FK506).</title>
        <authorList>
            <person name="Barreiro C."/>
            <person name="Prieto C."/>
            <person name="Sola-Landa A."/>
            <person name="Solera E."/>
            <person name="Martinez-Castro M."/>
            <person name="Perez-Redondo R."/>
            <person name="Garcia-Estrada C."/>
            <person name="Aparicio J.F."/>
            <person name="Fernandez-Martinez L.T."/>
            <person name="Santos-Aberturas J."/>
            <person name="Salehi-Najafabadi Z."/>
            <person name="Rodriguez-Garcia A."/>
            <person name="Tauch A."/>
            <person name="Martin J.F."/>
        </authorList>
    </citation>
    <scope>NUCLEOTIDE SEQUENCE [LARGE SCALE GENOMIC DNA]</scope>
    <source>
        <strain evidence="2">DSM 42081 / NBRC 108919 / NRRL 18488 / 9993</strain>
    </source>
</reference>
<organism evidence="1 2">
    <name type="scientific">Streptomyces tsukubensis (strain DSM 42081 / NBRC 108919 / NRRL 18488 / 9993)</name>
    <dbReference type="NCBI Taxonomy" id="1114943"/>
    <lineage>
        <taxon>Bacteria</taxon>
        <taxon>Bacillati</taxon>
        <taxon>Actinomycetota</taxon>
        <taxon>Actinomycetes</taxon>
        <taxon>Kitasatosporales</taxon>
        <taxon>Streptomycetaceae</taxon>
        <taxon>Streptomyces</taxon>
    </lineage>
</organism>
<gene>
    <name evidence="1" type="ORF">STSU_015180</name>
</gene>
<dbReference type="Gene3D" id="3.10.450.50">
    <property type="match status" value="1"/>
</dbReference>
<dbReference type="InterPro" id="IPR032710">
    <property type="entry name" value="NTF2-like_dom_sf"/>
</dbReference>
<name>I2N3G3_STRT9</name>
<keyword evidence="2" id="KW-1185">Reference proteome</keyword>
<dbReference type="NCBIfam" id="TIGR02246">
    <property type="entry name" value="SgcJ/EcaC family oxidoreductase"/>
    <property type="match status" value="1"/>
</dbReference>